<name>A0A2W5E3E4_9SPHI</name>
<accession>A0A2W5E3E4</accession>
<protein>
    <submittedName>
        <fullName evidence="1">Uncharacterized protein</fullName>
    </submittedName>
</protein>
<gene>
    <name evidence="1" type="ORF">DI598_20475</name>
</gene>
<evidence type="ECO:0000313" key="1">
    <source>
        <dbReference type="EMBL" id="PZP38695.1"/>
    </source>
</evidence>
<dbReference type="EMBL" id="QFOI01000726">
    <property type="protein sequence ID" value="PZP38695.1"/>
    <property type="molecule type" value="Genomic_DNA"/>
</dbReference>
<evidence type="ECO:0000313" key="2">
    <source>
        <dbReference type="Proteomes" id="UP000249645"/>
    </source>
</evidence>
<dbReference type="Proteomes" id="UP000249645">
    <property type="component" value="Unassembled WGS sequence"/>
</dbReference>
<feature type="non-terminal residue" evidence="1">
    <location>
        <position position="1"/>
    </location>
</feature>
<sequence length="121" mass="13123">DGNSFAFSPAKLTAAQMKRAVDVSLKQNKLVIGGFTKSDVQVGQSKTVSLHAWAFMYPPINSLNQALFVMRNPWGNNNGTDVDGLMYIPNSESVTLMIDLRIIDAGSAKASTTPAIYYPPK</sequence>
<reference evidence="1 2" key="1">
    <citation type="submission" date="2017-11" db="EMBL/GenBank/DDBJ databases">
        <title>Infants hospitalized years apart are colonized by the same room-sourced microbial strains.</title>
        <authorList>
            <person name="Brooks B."/>
            <person name="Olm M.R."/>
            <person name="Firek B.A."/>
            <person name="Baker R."/>
            <person name="Thomas B.C."/>
            <person name="Morowitz M.J."/>
            <person name="Banfield J.F."/>
        </authorList>
    </citation>
    <scope>NUCLEOTIDE SEQUENCE [LARGE SCALE GENOMIC DNA]</scope>
    <source>
        <strain evidence="1">S2_009_000_R2_76</strain>
    </source>
</reference>
<dbReference type="AlphaFoldDB" id="A0A2W5E3E4"/>
<organism evidence="1 2">
    <name type="scientific">Pseudopedobacter saltans</name>
    <dbReference type="NCBI Taxonomy" id="151895"/>
    <lineage>
        <taxon>Bacteria</taxon>
        <taxon>Pseudomonadati</taxon>
        <taxon>Bacteroidota</taxon>
        <taxon>Sphingobacteriia</taxon>
        <taxon>Sphingobacteriales</taxon>
        <taxon>Sphingobacteriaceae</taxon>
        <taxon>Pseudopedobacter</taxon>
    </lineage>
</organism>
<proteinExistence type="predicted"/>
<comment type="caution">
    <text evidence="1">The sequence shown here is derived from an EMBL/GenBank/DDBJ whole genome shotgun (WGS) entry which is preliminary data.</text>
</comment>